<dbReference type="Proteomes" id="UP000314294">
    <property type="component" value="Unassembled WGS sequence"/>
</dbReference>
<dbReference type="PANTHER" id="PTHR10316:SF12">
    <property type="entry name" value="MEMBRANE-ASSOCIATED GUANYLATE KINASE, WW AND PDZ DOMAIN-CONTAINING PROTEIN 1"/>
    <property type="match status" value="1"/>
</dbReference>
<dbReference type="CDD" id="cd06730">
    <property type="entry name" value="PDZ0_MAGI-1_3-like"/>
    <property type="match status" value="1"/>
</dbReference>
<dbReference type="SMART" id="SM00228">
    <property type="entry name" value="PDZ"/>
    <property type="match status" value="1"/>
</dbReference>
<dbReference type="OrthoDB" id="66881at2759"/>
<dbReference type="GO" id="GO:0005737">
    <property type="term" value="C:cytoplasm"/>
    <property type="evidence" value="ECO:0007669"/>
    <property type="project" value="TreeGrafter"/>
</dbReference>
<protein>
    <submittedName>
        <fullName evidence="2">Membrane-associated guanylate kinase, WW and PDZ domain-containing protein 1</fullName>
    </submittedName>
</protein>
<evidence type="ECO:0000313" key="3">
    <source>
        <dbReference type="Proteomes" id="UP000314294"/>
    </source>
</evidence>
<dbReference type="Pfam" id="PF00595">
    <property type="entry name" value="PDZ"/>
    <property type="match status" value="1"/>
</dbReference>
<dbReference type="GO" id="GO:0016301">
    <property type="term" value="F:kinase activity"/>
    <property type="evidence" value="ECO:0007669"/>
    <property type="project" value="UniProtKB-KW"/>
</dbReference>
<dbReference type="PANTHER" id="PTHR10316">
    <property type="entry name" value="MEMBRANE ASSOCIATED GUANYLATE KINASE-RELATED"/>
    <property type="match status" value="1"/>
</dbReference>
<feature type="domain" description="PDZ" evidence="1">
    <location>
        <begin position="17"/>
        <end position="101"/>
    </location>
</feature>
<comment type="caution">
    <text evidence="2">The sequence shown here is derived from an EMBL/GenBank/DDBJ whole genome shotgun (WGS) entry which is preliminary data.</text>
</comment>
<proteinExistence type="predicted"/>
<keyword evidence="2" id="KW-0418">Kinase</keyword>
<name>A0A4Z2EVK2_9TELE</name>
<dbReference type="InterPro" id="IPR001478">
    <property type="entry name" value="PDZ"/>
</dbReference>
<organism evidence="2 3">
    <name type="scientific">Liparis tanakae</name>
    <name type="common">Tanaka's snailfish</name>
    <dbReference type="NCBI Taxonomy" id="230148"/>
    <lineage>
        <taxon>Eukaryota</taxon>
        <taxon>Metazoa</taxon>
        <taxon>Chordata</taxon>
        <taxon>Craniata</taxon>
        <taxon>Vertebrata</taxon>
        <taxon>Euteleostomi</taxon>
        <taxon>Actinopterygii</taxon>
        <taxon>Neopterygii</taxon>
        <taxon>Teleostei</taxon>
        <taxon>Neoteleostei</taxon>
        <taxon>Acanthomorphata</taxon>
        <taxon>Eupercaria</taxon>
        <taxon>Perciformes</taxon>
        <taxon>Cottioidei</taxon>
        <taxon>Cottales</taxon>
        <taxon>Liparidae</taxon>
        <taxon>Liparis</taxon>
    </lineage>
</organism>
<keyword evidence="2" id="KW-0808">Transferase</keyword>
<dbReference type="InterPro" id="IPR036034">
    <property type="entry name" value="PDZ_sf"/>
</dbReference>
<gene>
    <name evidence="2" type="primary">MAGI1_0</name>
    <name evidence="2" type="ORF">EYF80_057570</name>
</gene>
<dbReference type="GO" id="GO:0005911">
    <property type="term" value="C:cell-cell junction"/>
    <property type="evidence" value="ECO:0007669"/>
    <property type="project" value="TreeGrafter"/>
</dbReference>
<evidence type="ECO:0000313" key="2">
    <source>
        <dbReference type="EMBL" id="TNN32272.1"/>
    </source>
</evidence>
<dbReference type="PROSITE" id="PS50106">
    <property type="entry name" value="PDZ"/>
    <property type="match status" value="1"/>
</dbReference>
<reference evidence="2 3" key="1">
    <citation type="submission" date="2019-03" db="EMBL/GenBank/DDBJ databases">
        <title>First draft genome of Liparis tanakae, snailfish: a comprehensive survey of snailfish specific genes.</title>
        <authorList>
            <person name="Kim W."/>
            <person name="Song I."/>
            <person name="Jeong J.-H."/>
            <person name="Kim D."/>
            <person name="Kim S."/>
            <person name="Ryu S."/>
            <person name="Song J.Y."/>
            <person name="Lee S.K."/>
        </authorList>
    </citation>
    <scope>NUCLEOTIDE SEQUENCE [LARGE SCALE GENOMIC DNA]</scope>
    <source>
        <tissue evidence="2">Muscle</tissue>
    </source>
</reference>
<sequence length="120" mass="13336">MSIPALKKNHWTFRVSECSVSRGARGGDAYVPLSGGAENGEFAYIGRVDEEVAVHAAGNLNEGELLLEVENLSISGLPLYDVQTVIRNCKGPVKLKTVRQDRSWDRGTLRLQKKKKKRKK</sequence>
<keyword evidence="3" id="KW-1185">Reference proteome</keyword>
<dbReference type="EMBL" id="SRLO01002807">
    <property type="protein sequence ID" value="TNN32272.1"/>
    <property type="molecule type" value="Genomic_DNA"/>
</dbReference>
<dbReference type="Gene3D" id="2.30.42.10">
    <property type="match status" value="1"/>
</dbReference>
<dbReference type="GO" id="GO:0007165">
    <property type="term" value="P:signal transduction"/>
    <property type="evidence" value="ECO:0007669"/>
    <property type="project" value="TreeGrafter"/>
</dbReference>
<evidence type="ECO:0000259" key="1">
    <source>
        <dbReference type="PROSITE" id="PS50106"/>
    </source>
</evidence>
<accession>A0A4Z2EVK2</accession>
<dbReference type="AlphaFoldDB" id="A0A4Z2EVK2"/>
<dbReference type="SUPFAM" id="SSF50156">
    <property type="entry name" value="PDZ domain-like"/>
    <property type="match status" value="1"/>
</dbReference>